<dbReference type="EMBL" id="JAGTTL010000003">
    <property type="protein sequence ID" value="KAK6325604.1"/>
    <property type="molecule type" value="Genomic_DNA"/>
</dbReference>
<dbReference type="AlphaFoldDB" id="A0AAN8M9V6"/>
<reference evidence="3 4" key="1">
    <citation type="submission" date="2021-04" db="EMBL/GenBank/DDBJ databases">
        <authorList>
            <person name="De Guttry C."/>
            <person name="Zahm M."/>
            <person name="Klopp C."/>
            <person name="Cabau C."/>
            <person name="Louis A."/>
            <person name="Berthelot C."/>
            <person name="Parey E."/>
            <person name="Roest Crollius H."/>
            <person name="Montfort J."/>
            <person name="Robinson-Rechavi M."/>
            <person name="Bucao C."/>
            <person name="Bouchez O."/>
            <person name="Gislard M."/>
            <person name="Lluch J."/>
            <person name="Milhes M."/>
            <person name="Lampietro C."/>
            <person name="Lopez Roques C."/>
            <person name="Donnadieu C."/>
            <person name="Braasch I."/>
            <person name="Desvignes T."/>
            <person name="Postlethwait J."/>
            <person name="Bobe J."/>
            <person name="Wedekind C."/>
            <person name="Guiguen Y."/>
        </authorList>
    </citation>
    <scope>NUCLEOTIDE SEQUENCE [LARGE SCALE GENOMIC DNA]</scope>
    <source>
        <strain evidence="3">Cs_M1</strain>
        <tissue evidence="3">Blood</tissue>
    </source>
</reference>
<feature type="domain" description="Copper type II ascorbate-dependent monooxygenase C-terminal" evidence="2">
    <location>
        <begin position="60"/>
        <end position="146"/>
    </location>
</feature>
<sequence>MDLVHYMLFYSCPLSAIQINKQQCYTGGPGEDCFKLVSVWNMGGGVRDCPLLETLIHTCMNGTQIDFLAVDDNYNFEMQGAINLGTIKTIKPGDEIVVECTYYTANRKGVTQLGLATTDEMCLAFIVYYPAISVDKCWSEPNMHAYMAMMGETDYQGIVEMLKTNAWDQASIAVHEATMKKVPLIWVPQQRP</sequence>
<dbReference type="GO" id="GO:0030667">
    <property type="term" value="C:secretory granule membrane"/>
    <property type="evidence" value="ECO:0007669"/>
    <property type="project" value="TreeGrafter"/>
</dbReference>
<dbReference type="GO" id="GO:0004500">
    <property type="term" value="F:dopamine beta-monooxygenase activity"/>
    <property type="evidence" value="ECO:0007669"/>
    <property type="project" value="InterPro"/>
</dbReference>
<dbReference type="InterPro" id="IPR024548">
    <property type="entry name" value="Cu2_monoox_C"/>
</dbReference>
<evidence type="ECO:0000259" key="2">
    <source>
        <dbReference type="Pfam" id="PF03712"/>
    </source>
</evidence>
<dbReference type="Proteomes" id="UP001356427">
    <property type="component" value="Unassembled WGS sequence"/>
</dbReference>
<dbReference type="PANTHER" id="PTHR10157">
    <property type="entry name" value="DOPAMINE BETA HYDROXYLASE RELATED"/>
    <property type="match status" value="1"/>
</dbReference>
<dbReference type="Gene3D" id="2.60.120.230">
    <property type="match status" value="1"/>
</dbReference>
<dbReference type="Pfam" id="PF03712">
    <property type="entry name" value="Cu2_monoox_C"/>
    <property type="match status" value="1"/>
</dbReference>
<evidence type="ECO:0000256" key="1">
    <source>
        <dbReference type="ARBA" id="ARBA00023157"/>
    </source>
</evidence>
<dbReference type="InterPro" id="IPR008977">
    <property type="entry name" value="PHM/PNGase_F_dom_sf"/>
</dbReference>
<dbReference type="GO" id="GO:0042421">
    <property type="term" value="P:norepinephrine biosynthetic process"/>
    <property type="evidence" value="ECO:0007669"/>
    <property type="project" value="TreeGrafter"/>
</dbReference>
<evidence type="ECO:0000313" key="4">
    <source>
        <dbReference type="Proteomes" id="UP001356427"/>
    </source>
</evidence>
<gene>
    <name evidence="3" type="ORF">J4Q44_G00049460</name>
</gene>
<dbReference type="InterPro" id="IPR000945">
    <property type="entry name" value="DBH-like"/>
</dbReference>
<comment type="caution">
    <text evidence="3">The sequence shown here is derived from an EMBL/GenBank/DDBJ whole genome shotgun (WGS) entry which is preliminary data.</text>
</comment>
<dbReference type="GO" id="GO:0042420">
    <property type="term" value="P:dopamine catabolic process"/>
    <property type="evidence" value="ECO:0007669"/>
    <property type="project" value="TreeGrafter"/>
</dbReference>
<keyword evidence="1" id="KW-1015">Disulfide bond</keyword>
<keyword evidence="4" id="KW-1185">Reference proteome</keyword>
<evidence type="ECO:0000313" key="3">
    <source>
        <dbReference type="EMBL" id="KAK6325604.1"/>
    </source>
</evidence>
<protein>
    <recommendedName>
        <fullName evidence="2">Copper type II ascorbate-dependent monooxygenase C-terminal domain-containing protein</fullName>
    </recommendedName>
</protein>
<proteinExistence type="predicted"/>
<dbReference type="GO" id="GO:0005615">
    <property type="term" value="C:extracellular space"/>
    <property type="evidence" value="ECO:0007669"/>
    <property type="project" value="TreeGrafter"/>
</dbReference>
<dbReference type="SUPFAM" id="SSF49742">
    <property type="entry name" value="PHM/PNGase F"/>
    <property type="match status" value="2"/>
</dbReference>
<accession>A0AAN8M9V6</accession>
<dbReference type="PANTHER" id="PTHR10157:SF41">
    <property type="entry name" value="DBH-LIKE MONOOXYGENASE PROTEIN 2 HOMOLOG"/>
    <property type="match status" value="1"/>
</dbReference>
<organism evidence="3 4">
    <name type="scientific">Coregonus suidteri</name>
    <dbReference type="NCBI Taxonomy" id="861788"/>
    <lineage>
        <taxon>Eukaryota</taxon>
        <taxon>Metazoa</taxon>
        <taxon>Chordata</taxon>
        <taxon>Craniata</taxon>
        <taxon>Vertebrata</taxon>
        <taxon>Euteleostomi</taxon>
        <taxon>Actinopterygii</taxon>
        <taxon>Neopterygii</taxon>
        <taxon>Teleostei</taxon>
        <taxon>Protacanthopterygii</taxon>
        <taxon>Salmoniformes</taxon>
        <taxon>Salmonidae</taxon>
        <taxon>Coregoninae</taxon>
        <taxon>Coregonus</taxon>
    </lineage>
</organism>
<name>A0AAN8M9V6_9TELE</name>
<dbReference type="GO" id="GO:0006589">
    <property type="term" value="P:octopamine biosynthetic process"/>
    <property type="evidence" value="ECO:0007669"/>
    <property type="project" value="TreeGrafter"/>
</dbReference>
<dbReference type="GO" id="GO:0005507">
    <property type="term" value="F:copper ion binding"/>
    <property type="evidence" value="ECO:0007669"/>
    <property type="project" value="TreeGrafter"/>
</dbReference>
<dbReference type="InterPro" id="IPR014784">
    <property type="entry name" value="Cu2_ascorb_mOase-like_C"/>
</dbReference>